<dbReference type="Proteomes" id="UP000186817">
    <property type="component" value="Unassembled WGS sequence"/>
</dbReference>
<protein>
    <submittedName>
        <fullName evidence="2">Uncharacterized protein</fullName>
    </submittedName>
</protein>
<evidence type="ECO:0000313" key="3">
    <source>
        <dbReference type="Proteomes" id="UP000186817"/>
    </source>
</evidence>
<reference evidence="2 3" key="1">
    <citation type="submission" date="2016-02" db="EMBL/GenBank/DDBJ databases">
        <title>Genome analysis of coral dinoflagellate symbionts highlights evolutionary adaptations to a symbiotic lifestyle.</title>
        <authorList>
            <person name="Aranda M."/>
            <person name="Li Y."/>
            <person name="Liew Y.J."/>
            <person name="Baumgarten S."/>
            <person name="Simakov O."/>
            <person name="Wilson M."/>
            <person name="Piel J."/>
            <person name="Ashoor H."/>
            <person name="Bougouffa S."/>
            <person name="Bajic V.B."/>
            <person name="Ryu T."/>
            <person name="Ravasi T."/>
            <person name="Bayer T."/>
            <person name="Micklem G."/>
            <person name="Kim H."/>
            <person name="Bhak J."/>
            <person name="Lajeunesse T.C."/>
            <person name="Voolstra C.R."/>
        </authorList>
    </citation>
    <scope>NUCLEOTIDE SEQUENCE [LARGE SCALE GENOMIC DNA]</scope>
    <source>
        <strain evidence="2 3">CCMP2467</strain>
    </source>
</reference>
<sequence>MGLPGKDERPEQDVACRLDGDRWISSERFMISSLLVFGREEDDEFFVQACALSGAQARQKQWMMRPAALGESVDRQGRIFQRLSDFATTCQEHVFDRFPDVPVYGHFNMFESVEALELRDVAPSFEALGTFYHLAENHLESFLSGLRKLWAEQSAEVAKGQTADEDLGDTVGDQCLPGEVVEELATKVPADTGLRFAVAVGGWYKKNGRLIQRKPAQRSDFGSKRTKYQSKKRTKRLASQPVLRGLRVEGSSHILAPSAPSSEEPIPDIMQEHSPPKKRAAATTE</sequence>
<feature type="compositionally biased region" description="Basic residues" evidence="1">
    <location>
        <begin position="276"/>
        <end position="285"/>
    </location>
</feature>
<evidence type="ECO:0000256" key="1">
    <source>
        <dbReference type="SAM" id="MobiDB-lite"/>
    </source>
</evidence>
<dbReference type="AlphaFoldDB" id="A0A1Q9EIU6"/>
<evidence type="ECO:0000313" key="2">
    <source>
        <dbReference type="EMBL" id="OLQ07374.1"/>
    </source>
</evidence>
<accession>A0A1Q9EIU6</accession>
<comment type="caution">
    <text evidence="2">The sequence shown here is derived from an EMBL/GenBank/DDBJ whole genome shotgun (WGS) entry which is preliminary data.</text>
</comment>
<gene>
    <name evidence="2" type="ORF">AK812_SmicGene9245</name>
</gene>
<name>A0A1Q9EIU6_SYMMI</name>
<keyword evidence="3" id="KW-1185">Reference proteome</keyword>
<dbReference type="OrthoDB" id="10277157at2759"/>
<feature type="compositionally biased region" description="Basic residues" evidence="1">
    <location>
        <begin position="224"/>
        <end position="236"/>
    </location>
</feature>
<proteinExistence type="predicted"/>
<feature type="region of interest" description="Disordered" evidence="1">
    <location>
        <begin position="214"/>
        <end position="285"/>
    </location>
</feature>
<organism evidence="2 3">
    <name type="scientific">Symbiodinium microadriaticum</name>
    <name type="common">Dinoflagellate</name>
    <name type="synonym">Zooxanthella microadriatica</name>
    <dbReference type="NCBI Taxonomy" id="2951"/>
    <lineage>
        <taxon>Eukaryota</taxon>
        <taxon>Sar</taxon>
        <taxon>Alveolata</taxon>
        <taxon>Dinophyceae</taxon>
        <taxon>Suessiales</taxon>
        <taxon>Symbiodiniaceae</taxon>
        <taxon>Symbiodinium</taxon>
    </lineage>
</organism>
<dbReference type="EMBL" id="LSRX01000140">
    <property type="protein sequence ID" value="OLQ07374.1"/>
    <property type="molecule type" value="Genomic_DNA"/>
</dbReference>